<gene>
    <name evidence="1" type="ORF">g.18246</name>
</gene>
<organism evidence="1">
    <name type="scientific">Clastoptera arizonana</name>
    <name type="common">Arizona spittle bug</name>
    <dbReference type="NCBI Taxonomy" id="38151"/>
    <lineage>
        <taxon>Eukaryota</taxon>
        <taxon>Metazoa</taxon>
        <taxon>Ecdysozoa</taxon>
        <taxon>Arthropoda</taxon>
        <taxon>Hexapoda</taxon>
        <taxon>Insecta</taxon>
        <taxon>Pterygota</taxon>
        <taxon>Neoptera</taxon>
        <taxon>Paraneoptera</taxon>
        <taxon>Hemiptera</taxon>
        <taxon>Auchenorrhyncha</taxon>
        <taxon>Cercopoidea</taxon>
        <taxon>Clastopteridae</taxon>
        <taxon>Clastoptera</taxon>
    </lineage>
</organism>
<protein>
    <submittedName>
        <fullName evidence="1">Uncharacterized protein</fullName>
    </submittedName>
</protein>
<dbReference type="EMBL" id="GEDC01015192">
    <property type="protein sequence ID" value="JAS22106.1"/>
    <property type="molecule type" value="Transcribed_RNA"/>
</dbReference>
<name>A0A1B6D8X0_9HEMI</name>
<sequence length="102" mass="12222">MYKFHTNYTIYKKIIFSLTISVIKMVSDTDQMDAFLVLIKQLEDCEKNIKECTLSDENRTRFQDYQKPYTSLLLLRKKSCIFSQKDCNFFGRICNQHEYIPV</sequence>
<reference evidence="1" key="1">
    <citation type="submission" date="2015-12" db="EMBL/GenBank/DDBJ databases">
        <title>De novo transcriptome assembly of four potential Pierce s Disease insect vectors from Arizona vineyards.</title>
        <authorList>
            <person name="Tassone E.E."/>
        </authorList>
    </citation>
    <scope>NUCLEOTIDE SEQUENCE</scope>
</reference>
<evidence type="ECO:0000313" key="1">
    <source>
        <dbReference type="EMBL" id="JAS22106.1"/>
    </source>
</evidence>
<dbReference type="AlphaFoldDB" id="A0A1B6D8X0"/>
<proteinExistence type="predicted"/>
<accession>A0A1B6D8X0</accession>